<organism evidence="8 9">
    <name type="scientific">Novacetimonas hansenii</name>
    <name type="common">Komagataeibacter hansenii</name>
    <dbReference type="NCBI Taxonomy" id="436"/>
    <lineage>
        <taxon>Bacteria</taxon>
        <taxon>Pseudomonadati</taxon>
        <taxon>Pseudomonadota</taxon>
        <taxon>Alphaproteobacteria</taxon>
        <taxon>Acetobacterales</taxon>
        <taxon>Acetobacteraceae</taxon>
        <taxon>Novacetimonas</taxon>
    </lineage>
</organism>
<name>A0AAW5EQG5_NOVHA</name>
<dbReference type="InterPro" id="IPR012910">
    <property type="entry name" value="Plug_dom"/>
</dbReference>
<evidence type="ECO:0000313" key="8">
    <source>
        <dbReference type="EMBL" id="MCJ8352991.1"/>
    </source>
</evidence>
<dbReference type="EMBL" id="JAIBCX010000005">
    <property type="protein sequence ID" value="MCJ8352991.1"/>
    <property type="molecule type" value="Genomic_DNA"/>
</dbReference>
<dbReference type="PANTHER" id="PTHR40980">
    <property type="entry name" value="PLUG DOMAIN-CONTAINING PROTEIN"/>
    <property type="match status" value="1"/>
</dbReference>
<evidence type="ECO:0000259" key="6">
    <source>
        <dbReference type="Pfam" id="PF00593"/>
    </source>
</evidence>
<dbReference type="Pfam" id="PF00593">
    <property type="entry name" value="TonB_dep_Rec_b-barrel"/>
    <property type="match status" value="1"/>
</dbReference>
<comment type="caution">
    <text evidence="8">The sequence shown here is derived from an EMBL/GenBank/DDBJ whole genome shotgun (WGS) entry which is preliminary data.</text>
</comment>
<evidence type="ECO:0000259" key="7">
    <source>
        <dbReference type="Pfam" id="PF07715"/>
    </source>
</evidence>
<evidence type="ECO:0000313" key="9">
    <source>
        <dbReference type="Proteomes" id="UP001202887"/>
    </source>
</evidence>
<evidence type="ECO:0000256" key="5">
    <source>
        <dbReference type="SAM" id="MobiDB-lite"/>
    </source>
</evidence>
<dbReference type="PANTHER" id="PTHR40980:SF4">
    <property type="entry name" value="TONB-DEPENDENT RECEPTOR-LIKE BETA-BARREL DOMAIN-CONTAINING PROTEIN"/>
    <property type="match status" value="1"/>
</dbReference>
<protein>
    <submittedName>
        <fullName evidence="8">TonB-dependent receptor</fullName>
    </submittedName>
</protein>
<dbReference type="RefSeq" id="WP_247066284.1">
    <property type="nucleotide sequence ID" value="NZ_CP094848.1"/>
</dbReference>
<keyword evidence="2 4" id="KW-0472">Membrane</keyword>
<evidence type="ECO:0000256" key="4">
    <source>
        <dbReference type="RuleBase" id="RU003357"/>
    </source>
</evidence>
<feature type="domain" description="TonB-dependent receptor-like beta-barrel" evidence="6">
    <location>
        <begin position="467"/>
        <end position="948"/>
    </location>
</feature>
<dbReference type="Proteomes" id="UP001202887">
    <property type="component" value="Unassembled WGS sequence"/>
</dbReference>
<feature type="domain" description="TonB-dependent receptor plug" evidence="7">
    <location>
        <begin position="97"/>
        <end position="211"/>
    </location>
</feature>
<dbReference type="Gene3D" id="2.170.130.10">
    <property type="entry name" value="TonB-dependent receptor, plug domain"/>
    <property type="match status" value="1"/>
</dbReference>
<evidence type="ECO:0000256" key="3">
    <source>
        <dbReference type="ARBA" id="ARBA00023237"/>
    </source>
</evidence>
<sequence length="983" mass="107800">MSNPSRRPASWKAFSCLFPIVMVGVQLGQTALAEGTETKKNLHRKSDRTSASHAVAATGGTKAQKDKASSRDQDNSQSKIEKIHVTAKKSPETQQLNAKNDVSIADAKFIESHPDNNIAETLARLPGVNVLSTTIGGSIGGSSAMIDNASRGEGQFLSVRGIGPDYTQSLIDGVNVANAKPASRQLQLSLMPPLGFSQAVVNKTGQASDSGEWVSGFVDFQTLNAFDVGHDVLSLKTRGEFMGKGYQYGTQHSPFNGGGTVQGEYSHIFGRNRQFGIHAVGYYQSRSFTSLTSNENEGNWDVINSLTGSDHTPTPNIPITQNLTPAQINPQLSYGNSQRYGGNLAFDWHGENATIFVRGSYASSNTSQTTVQRGLQSTNQNWVLQPNGTYNVQEVGVVGSYYLDTNPEIQNLGIMQAGFTLDHDWLHSKTTAFGSLAEDDEDSVNLAYKNFNLDPSGNSLTLSPSYIGSPGTPTIALNASQLAEFNNLSNYVPQTNSNWGFGGVEETKYKNNQSLWGLKQDFSADTNLSFLKKILFGAKYYDTYRTATNRDYTYDNSDGYLPGMADSLASSGFINGSTRIGNYVTPLMNAGEIRDYLHSVPLSYASASYGGNWTGSAAQTAYNANANTQMSSESVTAAYIALPFDFDKVQITPGLRYEHADIRNKFWDASYDDSGNISGGHFAKNRTSYNEFLPSLFIAYRPTPFSVYRASFDTSYVMPNTFLLGGSRTSTYDGNGVYTIQEGNPNLKPVLSRNFDLSGQWMSRDGSSFAMGGFYKLLSNYLFDAGNSTRTDGTHYLSSTATTNVSPQEILETPRNGGSAFVYGLEMSGIKNMSFLPGFWKHLFISGNVTLQRSHANLKTAGIPDGTPIQYAPNWMYNLSLGYQSGRLNTNLSFRRSGAFLETYYTYSNSNGKTFNISWWDQPIQRLDYSINYKLTKRISMGFSAQNLLGDVSYYATRGKNSEKIPQIVWTGRSYFLNMNVDF</sequence>
<dbReference type="InterPro" id="IPR036942">
    <property type="entry name" value="Beta-barrel_TonB_sf"/>
</dbReference>
<dbReference type="Gene3D" id="2.40.170.20">
    <property type="entry name" value="TonB-dependent receptor, beta-barrel domain"/>
    <property type="match status" value="1"/>
</dbReference>
<proteinExistence type="inferred from homology"/>
<dbReference type="NCBIfam" id="TIGR01782">
    <property type="entry name" value="TonB-Xanth-Caul"/>
    <property type="match status" value="1"/>
</dbReference>
<dbReference type="InterPro" id="IPR000531">
    <property type="entry name" value="Beta-barrel_TonB"/>
</dbReference>
<comment type="similarity">
    <text evidence="4">Belongs to the TonB-dependent receptor family.</text>
</comment>
<dbReference type="SUPFAM" id="SSF56935">
    <property type="entry name" value="Porins"/>
    <property type="match status" value="1"/>
</dbReference>
<comment type="subcellular location">
    <subcellularLocation>
        <location evidence="1 4">Cell outer membrane</location>
    </subcellularLocation>
</comment>
<evidence type="ECO:0000256" key="1">
    <source>
        <dbReference type="ARBA" id="ARBA00004442"/>
    </source>
</evidence>
<dbReference type="InterPro" id="IPR037066">
    <property type="entry name" value="Plug_dom_sf"/>
</dbReference>
<keyword evidence="4" id="KW-0798">TonB box</keyword>
<keyword evidence="8" id="KW-0675">Receptor</keyword>
<reference evidence="8" key="2">
    <citation type="submission" date="2022-03" db="EMBL/GenBank/DDBJ databases">
        <authorList>
            <person name="Ryngajllo M."/>
            <person name="Jacek P."/>
            <person name="Kubiak K."/>
        </authorList>
    </citation>
    <scope>NUCLEOTIDE SEQUENCE</scope>
    <source>
        <strain evidence="8">SI1</strain>
    </source>
</reference>
<feature type="compositionally biased region" description="Basic and acidic residues" evidence="5">
    <location>
        <begin position="63"/>
        <end position="79"/>
    </location>
</feature>
<reference evidence="8" key="1">
    <citation type="journal article" date="2021" name="Polymers (Basel)">
        <title>Highly Stretchable Bacterial Cellulose Produced by Komagataeibacter hansenii SI1.</title>
        <authorList>
            <person name="Cielecka I."/>
            <person name="Ryngajllo M."/>
            <person name="Maniukiewicz W."/>
            <person name="Bielecki S."/>
        </authorList>
    </citation>
    <scope>NUCLEOTIDE SEQUENCE</scope>
    <source>
        <strain evidence="8">SI1</strain>
    </source>
</reference>
<dbReference type="InterPro" id="IPR010104">
    <property type="entry name" value="TonB_rcpt_bac"/>
</dbReference>
<dbReference type="AlphaFoldDB" id="A0AAW5EQG5"/>
<feature type="region of interest" description="Disordered" evidence="5">
    <location>
        <begin position="37"/>
        <end position="79"/>
    </location>
</feature>
<dbReference type="GO" id="GO:0009279">
    <property type="term" value="C:cell outer membrane"/>
    <property type="evidence" value="ECO:0007669"/>
    <property type="project" value="UniProtKB-SubCell"/>
</dbReference>
<evidence type="ECO:0000256" key="2">
    <source>
        <dbReference type="ARBA" id="ARBA00023136"/>
    </source>
</evidence>
<accession>A0AAW5EQG5</accession>
<dbReference type="Pfam" id="PF07715">
    <property type="entry name" value="Plug"/>
    <property type="match status" value="1"/>
</dbReference>
<gene>
    <name evidence="8" type="ORF">K1W68_03130</name>
</gene>
<keyword evidence="3" id="KW-0998">Cell outer membrane</keyword>